<reference evidence="1" key="1">
    <citation type="submission" date="2023-03" db="EMBL/GenBank/DDBJ databases">
        <title>Chromosome-level genomes of two armyworms, Mythimna separata and Mythimna loreyi, provide insights into the biosynthesis and reception of sex pheromones.</title>
        <authorList>
            <person name="Zhao H."/>
        </authorList>
    </citation>
    <scope>NUCLEOTIDE SEQUENCE</scope>
    <source>
        <strain evidence="1">BeijingLab</strain>
    </source>
</reference>
<sequence>MYKKRAGTSGIHGHLYETKLISLINFRLIHDDSVENFCLSTNRDDVGAFDDICFRADVKGFDKPLAVFIQAKHRDRDTNKRLTFTSKSDLVKYFNSYLEIRRAFKQDNKDMIFGGKFDETECFFVMYTTAKDFNDKIYEGIFADYLNELIGTAGCCTQPSFTDRDLDLLCKRVMEEEITILAKQLAKFICEESDSVLLMNNDIMLRYHVILARNVFEVSEIQPEGHRIVNFRQDFFETNEEFLMQIKNILCLEVIKKLKLAEIDVKSLLLKFLSEPSDVTILSKLLRNVLKYKNHKLEFVSLSISHHLKRQLDKIKVPQSTIYEAAELATKEYLLSLKLKVPAFFGNKDLAIRGNDIKIQKRLNHLTTNIQRILKRSNPHNIVTIDDALGDGFLQLNGGIASAVGNILVFDETSKLLKFTDNCEFLGKLAKTWYETLKTEIPNLHEYRLDVKVKNFPKLFFERGEYDLSLAKDFYNKLLFYTNQADQSIVEDILRREIEDNPCNDIKVFRERSELIFLKYHHEIQNLWMSKVGSYLTEKSKIYENAVAYALNESLISVLNKMYKIKNVDYRCNEKVGYQLKLHDQILVTIIATECCVLTVAKVKQSLGNKDHVVLDLETIFKLPLKSYHTLCKELIDTTKQKVFVVVCNTFKDSSDSCKRLGTIGLALEGKQIIIVTKKTLVDILTQYFPQASNVLNDKIVVTDLSVESQKKLLANSEIIFQGVNLSLQTILDDESVKLIEDDIFNKLINNETLIVGKAVIDSNYEKIKPLHIERRVSRTKKQDNDNFDEIKDKVLRTLYDLEDDVVLITAMPGMDIFEEAVLKEIKDIIEQLKDGREKTGLIRTVAEDIPLSRSKFSAETDC</sequence>
<evidence type="ECO:0000313" key="1">
    <source>
        <dbReference type="EMBL" id="KAJ8705759.1"/>
    </source>
</evidence>
<dbReference type="EMBL" id="CM056807">
    <property type="protein sequence ID" value="KAJ8705759.1"/>
    <property type="molecule type" value="Genomic_DNA"/>
</dbReference>
<keyword evidence="2" id="KW-1185">Reference proteome</keyword>
<name>A0ACC2Q347_9NEOP</name>
<dbReference type="Proteomes" id="UP001231649">
    <property type="component" value="Chromosome 31"/>
</dbReference>
<proteinExistence type="predicted"/>
<protein>
    <submittedName>
        <fullName evidence="1">Uncharacterized protein</fullName>
    </submittedName>
</protein>
<accession>A0ACC2Q347</accession>
<comment type="caution">
    <text evidence="1">The sequence shown here is derived from an EMBL/GenBank/DDBJ whole genome shotgun (WGS) entry which is preliminary data.</text>
</comment>
<organism evidence="1 2">
    <name type="scientific">Mythimna loreyi</name>
    <dbReference type="NCBI Taxonomy" id="667449"/>
    <lineage>
        <taxon>Eukaryota</taxon>
        <taxon>Metazoa</taxon>
        <taxon>Ecdysozoa</taxon>
        <taxon>Arthropoda</taxon>
        <taxon>Hexapoda</taxon>
        <taxon>Insecta</taxon>
        <taxon>Pterygota</taxon>
        <taxon>Neoptera</taxon>
        <taxon>Endopterygota</taxon>
        <taxon>Lepidoptera</taxon>
        <taxon>Glossata</taxon>
        <taxon>Ditrysia</taxon>
        <taxon>Noctuoidea</taxon>
        <taxon>Noctuidae</taxon>
        <taxon>Noctuinae</taxon>
        <taxon>Hadenini</taxon>
        <taxon>Mythimna</taxon>
    </lineage>
</organism>
<gene>
    <name evidence="1" type="ORF">PYW08_012805</name>
</gene>
<evidence type="ECO:0000313" key="2">
    <source>
        <dbReference type="Proteomes" id="UP001231649"/>
    </source>
</evidence>